<dbReference type="PRINTS" id="PR00690">
    <property type="entry name" value="ADHESNFAMILY"/>
</dbReference>
<evidence type="ECO:0000313" key="7">
    <source>
        <dbReference type="Proteomes" id="UP000014113"/>
    </source>
</evidence>
<dbReference type="PANTHER" id="PTHR42953">
    <property type="entry name" value="HIGH-AFFINITY ZINC UPTAKE SYSTEM PROTEIN ZNUA-RELATED"/>
    <property type="match status" value="1"/>
</dbReference>
<keyword evidence="3 5" id="KW-0732">Signal</keyword>
<evidence type="ECO:0000256" key="5">
    <source>
        <dbReference type="SAM" id="SignalP"/>
    </source>
</evidence>
<dbReference type="Gene3D" id="3.40.50.1980">
    <property type="entry name" value="Nitrogenase molybdenum iron protein domain"/>
    <property type="match status" value="2"/>
</dbReference>
<organism evidence="6 7">
    <name type="scientific">Enterococcus columbae DSM 7374 = ATCC 51263</name>
    <dbReference type="NCBI Taxonomy" id="1121865"/>
    <lineage>
        <taxon>Bacteria</taxon>
        <taxon>Bacillati</taxon>
        <taxon>Bacillota</taxon>
        <taxon>Bacilli</taxon>
        <taxon>Lactobacillales</taxon>
        <taxon>Enterococcaceae</taxon>
        <taxon>Enterococcus</taxon>
    </lineage>
</organism>
<dbReference type="RefSeq" id="WP_016184076.1">
    <property type="nucleotide sequence ID" value="NZ_JXKI01000012.1"/>
</dbReference>
<dbReference type="CDD" id="cd01017">
    <property type="entry name" value="AdcA"/>
    <property type="match status" value="1"/>
</dbReference>
<dbReference type="PANTHER" id="PTHR42953:SF3">
    <property type="entry name" value="HIGH-AFFINITY ZINC UPTAKE SYSTEM PROTEIN ZNUA"/>
    <property type="match status" value="1"/>
</dbReference>
<accession>S0KG07</accession>
<dbReference type="OrthoDB" id="9810636at2"/>
<evidence type="ECO:0000256" key="3">
    <source>
        <dbReference type="ARBA" id="ARBA00022729"/>
    </source>
</evidence>
<dbReference type="GO" id="GO:0046872">
    <property type="term" value="F:metal ion binding"/>
    <property type="evidence" value="ECO:0007669"/>
    <property type="project" value="InterPro"/>
</dbReference>
<dbReference type="GO" id="GO:0030001">
    <property type="term" value="P:metal ion transport"/>
    <property type="evidence" value="ECO:0007669"/>
    <property type="project" value="InterPro"/>
</dbReference>
<feature type="signal peptide" evidence="5">
    <location>
        <begin position="1"/>
        <end position="22"/>
    </location>
</feature>
<proteinExistence type="inferred from homology"/>
<dbReference type="PRINTS" id="PR00691">
    <property type="entry name" value="ADHESINB"/>
</dbReference>
<keyword evidence="7" id="KW-1185">Reference proteome</keyword>
<protein>
    <submittedName>
        <fullName evidence="6">Zinc transport system substrate-binding protein</fullName>
    </submittedName>
</protein>
<gene>
    <name evidence="6" type="ORF">I568_02325</name>
</gene>
<dbReference type="Proteomes" id="UP000014113">
    <property type="component" value="Unassembled WGS sequence"/>
</dbReference>
<dbReference type="PROSITE" id="PS51257">
    <property type="entry name" value="PROKAR_LIPOPROTEIN"/>
    <property type="match status" value="1"/>
</dbReference>
<dbReference type="Pfam" id="PF01297">
    <property type="entry name" value="ZnuA"/>
    <property type="match status" value="1"/>
</dbReference>
<dbReference type="eggNOG" id="COG0803">
    <property type="taxonomic scope" value="Bacteria"/>
</dbReference>
<dbReference type="EMBL" id="ASWJ01000011">
    <property type="protein sequence ID" value="EOW79974.1"/>
    <property type="molecule type" value="Genomic_DNA"/>
</dbReference>
<dbReference type="AlphaFoldDB" id="S0KG07"/>
<feature type="chain" id="PRO_5010335855" evidence="5">
    <location>
        <begin position="23"/>
        <end position="310"/>
    </location>
</feature>
<dbReference type="InterPro" id="IPR006129">
    <property type="entry name" value="AdhesinB"/>
</dbReference>
<evidence type="ECO:0000256" key="2">
    <source>
        <dbReference type="ARBA" id="ARBA00022448"/>
    </source>
</evidence>
<evidence type="ECO:0000256" key="1">
    <source>
        <dbReference type="ARBA" id="ARBA00011028"/>
    </source>
</evidence>
<reference evidence="6 7" key="1">
    <citation type="submission" date="2013-03" db="EMBL/GenBank/DDBJ databases">
        <title>The Genome Sequence of Enterococcus columbae ATCC_51263 (PacBio/Illumina hybrid assembly).</title>
        <authorList>
            <consortium name="The Broad Institute Genomics Platform"/>
            <consortium name="The Broad Institute Genome Sequencing Center for Infectious Disease"/>
            <person name="Earl A."/>
            <person name="Russ C."/>
            <person name="Gilmore M."/>
            <person name="Surin D."/>
            <person name="Walker B."/>
            <person name="Young S."/>
            <person name="Zeng Q."/>
            <person name="Gargeya S."/>
            <person name="Fitzgerald M."/>
            <person name="Haas B."/>
            <person name="Abouelleil A."/>
            <person name="Allen A.W."/>
            <person name="Alvarado L."/>
            <person name="Arachchi H.M."/>
            <person name="Berlin A.M."/>
            <person name="Chapman S.B."/>
            <person name="Gainer-Dewar J."/>
            <person name="Goldberg J."/>
            <person name="Griggs A."/>
            <person name="Gujja S."/>
            <person name="Hansen M."/>
            <person name="Howarth C."/>
            <person name="Imamovic A."/>
            <person name="Ireland A."/>
            <person name="Larimer J."/>
            <person name="McCowan C."/>
            <person name="Murphy C."/>
            <person name="Pearson M."/>
            <person name="Poon T.W."/>
            <person name="Priest M."/>
            <person name="Roberts A."/>
            <person name="Saif S."/>
            <person name="Shea T."/>
            <person name="Sisk P."/>
            <person name="Sykes S."/>
            <person name="Wortman J."/>
            <person name="Nusbaum C."/>
            <person name="Birren B."/>
        </authorList>
    </citation>
    <scope>NUCLEOTIDE SEQUENCE [LARGE SCALE GENOMIC DNA]</scope>
    <source>
        <strain evidence="6 7">ATCC 51263</strain>
    </source>
</reference>
<evidence type="ECO:0000256" key="4">
    <source>
        <dbReference type="RuleBase" id="RU003512"/>
    </source>
</evidence>
<dbReference type="InterPro" id="IPR006128">
    <property type="entry name" value="Lipoprotein_PsaA-like"/>
</dbReference>
<comment type="similarity">
    <text evidence="1 4">Belongs to the bacterial solute-binding protein 9 family.</text>
</comment>
<sequence>MKKTALGLLFLISLFFLGACSAASQQSKDNQVKVMTTFYPMYAFTKAVVGDSGQVDLLIPAGTEAHDYEPSAKDLAKISEAGMLVYNSNYFETWIKDVKKNAKDTQTTFVQASQGIQLLDSAQEHEDEADEEEHAHAKVDPHVWLDPVLAQEEVKTIRDALIKKYPKYKATFTKNASAYLAKLAELNQQYVDATKTATNKTFVTQHAAFGYLAHQYGLTQVAISGISPDEEPSPSRLASLKTFVDEHQVKVIYFEENASSKVAQTLAKETGVKLAVLNPLEGLTKKQMQAGEDYLSVMTENLQALKESIQ</sequence>
<dbReference type="GO" id="GO:0007155">
    <property type="term" value="P:cell adhesion"/>
    <property type="evidence" value="ECO:0007669"/>
    <property type="project" value="InterPro"/>
</dbReference>
<dbReference type="STRING" id="1121865.OMW_01970"/>
<dbReference type="InterPro" id="IPR050492">
    <property type="entry name" value="Bact_metal-bind_prot9"/>
</dbReference>
<dbReference type="SUPFAM" id="SSF53807">
    <property type="entry name" value="Helical backbone' metal receptor"/>
    <property type="match status" value="1"/>
</dbReference>
<dbReference type="InterPro" id="IPR006127">
    <property type="entry name" value="ZnuA-like"/>
</dbReference>
<name>S0KG07_9ENTE</name>
<comment type="caution">
    <text evidence="6">The sequence shown here is derived from an EMBL/GenBank/DDBJ whole genome shotgun (WGS) entry which is preliminary data.</text>
</comment>
<dbReference type="PATRIC" id="fig|1121865.3.peg.1915"/>
<keyword evidence="2 4" id="KW-0813">Transport</keyword>
<evidence type="ECO:0000313" key="6">
    <source>
        <dbReference type="EMBL" id="EOW79974.1"/>
    </source>
</evidence>